<gene>
    <name evidence="3" type="ORF">PT974_07406</name>
</gene>
<dbReference type="Gene3D" id="1.20.5.170">
    <property type="match status" value="1"/>
</dbReference>
<dbReference type="InterPro" id="IPR046347">
    <property type="entry name" value="bZIP_sf"/>
</dbReference>
<organism evidence="3 4">
    <name type="scientific">Cladobotryum mycophilum</name>
    <dbReference type="NCBI Taxonomy" id="491253"/>
    <lineage>
        <taxon>Eukaryota</taxon>
        <taxon>Fungi</taxon>
        <taxon>Dikarya</taxon>
        <taxon>Ascomycota</taxon>
        <taxon>Pezizomycotina</taxon>
        <taxon>Sordariomycetes</taxon>
        <taxon>Hypocreomycetidae</taxon>
        <taxon>Hypocreales</taxon>
        <taxon>Hypocreaceae</taxon>
        <taxon>Cladobotryum</taxon>
    </lineage>
</organism>
<feature type="compositionally biased region" description="Polar residues" evidence="1">
    <location>
        <begin position="192"/>
        <end position="204"/>
    </location>
</feature>
<dbReference type="PROSITE" id="PS00036">
    <property type="entry name" value="BZIP_BASIC"/>
    <property type="match status" value="1"/>
</dbReference>
<comment type="caution">
    <text evidence="3">The sequence shown here is derived from an EMBL/GenBank/DDBJ whole genome shotgun (WGS) entry which is preliminary data.</text>
</comment>
<name>A0ABR0SPD6_9HYPO</name>
<evidence type="ECO:0000259" key="2">
    <source>
        <dbReference type="PROSITE" id="PS00036"/>
    </source>
</evidence>
<dbReference type="InterPro" id="IPR021833">
    <property type="entry name" value="DUF3425"/>
</dbReference>
<dbReference type="InterPro" id="IPR004827">
    <property type="entry name" value="bZIP"/>
</dbReference>
<dbReference type="Proteomes" id="UP001338125">
    <property type="component" value="Unassembled WGS sequence"/>
</dbReference>
<dbReference type="EMBL" id="JAVFKD010000012">
    <property type="protein sequence ID" value="KAK5993968.1"/>
    <property type="molecule type" value="Genomic_DNA"/>
</dbReference>
<protein>
    <recommendedName>
        <fullName evidence="2">BZIP domain-containing protein</fullName>
    </recommendedName>
</protein>
<feature type="region of interest" description="Disordered" evidence="1">
    <location>
        <begin position="283"/>
        <end position="307"/>
    </location>
</feature>
<proteinExistence type="predicted"/>
<reference evidence="3 4" key="1">
    <citation type="submission" date="2024-01" db="EMBL/GenBank/DDBJ databases">
        <title>Complete genome of Cladobotryum mycophilum ATHUM6906.</title>
        <authorList>
            <person name="Christinaki A.C."/>
            <person name="Myridakis A.I."/>
            <person name="Kouvelis V.N."/>
        </authorList>
    </citation>
    <scope>NUCLEOTIDE SEQUENCE [LARGE SCALE GENOMIC DNA]</scope>
    <source>
        <strain evidence="3 4">ATHUM6906</strain>
    </source>
</reference>
<dbReference type="SUPFAM" id="SSF57959">
    <property type="entry name" value="Leucine zipper domain"/>
    <property type="match status" value="1"/>
</dbReference>
<feature type="region of interest" description="Disordered" evidence="1">
    <location>
        <begin position="192"/>
        <end position="234"/>
    </location>
</feature>
<evidence type="ECO:0000313" key="3">
    <source>
        <dbReference type="EMBL" id="KAK5993968.1"/>
    </source>
</evidence>
<dbReference type="Pfam" id="PF11905">
    <property type="entry name" value="DUF3425"/>
    <property type="match status" value="1"/>
</dbReference>
<keyword evidence="4" id="KW-1185">Reference proteome</keyword>
<dbReference type="CDD" id="cd14688">
    <property type="entry name" value="bZIP_YAP"/>
    <property type="match status" value="1"/>
</dbReference>
<feature type="compositionally biased region" description="Basic and acidic residues" evidence="1">
    <location>
        <begin position="225"/>
        <end position="234"/>
    </location>
</feature>
<dbReference type="PANTHER" id="PTHR38116:SF5">
    <property type="entry name" value="BZIP DOMAIN-CONTAINING PROTEIN"/>
    <property type="match status" value="1"/>
</dbReference>
<feature type="region of interest" description="Disordered" evidence="1">
    <location>
        <begin position="1"/>
        <end position="80"/>
    </location>
</feature>
<dbReference type="PANTHER" id="PTHR38116">
    <property type="entry name" value="CHROMOSOME 7, WHOLE GENOME SHOTGUN SEQUENCE"/>
    <property type="match status" value="1"/>
</dbReference>
<evidence type="ECO:0000256" key="1">
    <source>
        <dbReference type="SAM" id="MobiDB-lite"/>
    </source>
</evidence>
<accession>A0ABR0SPD6</accession>
<feature type="domain" description="BZIP" evidence="2">
    <location>
        <begin position="60"/>
        <end position="75"/>
    </location>
</feature>
<evidence type="ECO:0000313" key="4">
    <source>
        <dbReference type="Proteomes" id="UP001338125"/>
    </source>
</evidence>
<sequence length="473" mass="52140">MDDDSNVRNRVRKTDGISSEAELLGEESNTPDPSETRSGNESDQLPGKMPTRPKPTVSEKRRQQNRQAQKNYREKQKQRLQTLESIIKSREAAHGGSSAFHTVGSDVVSTSSADSSLVNLPLHNGHLHFSHTAPSPGLSTVLDTAGPNYFSSGQHEQHHEHRFTSHPAYRGNAYDDDLALYQNQLSEASFLSASLGGPSTSSQYPPLPASQGGHDVPSRQTTSDAHSHDSSSRDSLADDAAATFLAQFLLQDDVALSRRLIQDIREKRITLKDVLRRGLQSLGESSMSPADRHRLMRSQSHSRLPDPHVDSFRITRMSFIAAMIHNAAIIGLTPPEIYDHDFESPIYTAALSQSTSTQGLFAGLKKDLKPTQNQLAHPHHPYIDLIPFPGFRERVISLLQSSPPVFDQDELCHDLQNGGIICWGSSLGAGVGNSGAPWDIRSWEAQPWFMKKWWMLTGGRRAKCINSHGGGAR</sequence>